<dbReference type="GeneID" id="85353589"/>
<gene>
    <name evidence="1" type="ORF">EV420DRAFT_1484050</name>
</gene>
<accession>A0AA39JP82</accession>
<dbReference type="AlphaFoldDB" id="A0AA39JP82"/>
<evidence type="ECO:0000313" key="2">
    <source>
        <dbReference type="Proteomes" id="UP001175211"/>
    </source>
</evidence>
<name>A0AA39JP82_ARMTA</name>
<proteinExistence type="predicted"/>
<keyword evidence="2" id="KW-1185">Reference proteome</keyword>
<organism evidence="1 2">
    <name type="scientific">Armillaria tabescens</name>
    <name type="common">Ringless honey mushroom</name>
    <name type="synonym">Agaricus tabescens</name>
    <dbReference type="NCBI Taxonomy" id="1929756"/>
    <lineage>
        <taxon>Eukaryota</taxon>
        <taxon>Fungi</taxon>
        <taxon>Dikarya</taxon>
        <taxon>Basidiomycota</taxon>
        <taxon>Agaricomycotina</taxon>
        <taxon>Agaricomycetes</taxon>
        <taxon>Agaricomycetidae</taxon>
        <taxon>Agaricales</taxon>
        <taxon>Marasmiineae</taxon>
        <taxon>Physalacriaceae</taxon>
        <taxon>Desarmillaria</taxon>
    </lineage>
</organism>
<evidence type="ECO:0000313" key="1">
    <source>
        <dbReference type="EMBL" id="KAK0446395.1"/>
    </source>
</evidence>
<dbReference type="Proteomes" id="UP001175211">
    <property type="component" value="Unassembled WGS sequence"/>
</dbReference>
<sequence length="523" mass="59564">MPDRSLHQVPETVRINDRKPDFNGLTHHHSREDLFQAKISLVSPKGSFAIGFYESRSISAPKMDQECTSPAYASPFTDQQQRQAWRPENLTGTRYDKDHLKFSAGSTIAPRLDSPQIADPNLRNETCMMASIRRLTESQAYFLRGGTLHLHVDQDTMQTMEKTLACLTKATATLNAQDPPFDVGCIVSKKFSCRSLNDLEAGCLEVEAESLWVECRSELELPGYRWRLRLWIQFRAIGQTVECERWRSQFNGKLLATANTGAYTSGFQDSRNSLLCGKRISLRNAWAALRVLGRVLLAAQSYVAVAMFFKARVLEPPNQKQHGDWPETTYHHLESEDCTETTYLHPQRRGCRTGKNMGIVSRRCIFVRTDFGLKLPKSNQDYNYSETMYPHPVSELSNSNQHQNHAETTYLHPLIEDYSKTTYLCLESKYSSLNKCSEEFEYMYRLPTSEGQRLVCQNANLTESMACLQGRFEVTHEALSTVLDSEPMSDNSSLTLIFEAETLWSQHHTSRKTQVGLFSVDSA</sequence>
<dbReference type="EMBL" id="JAUEPS010000047">
    <property type="protein sequence ID" value="KAK0446395.1"/>
    <property type="molecule type" value="Genomic_DNA"/>
</dbReference>
<protein>
    <submittedName>
        <fullName evidence="1">Uncharacterized protein</fullName>
    </submittedName>
</protein>
<reference evidence="1" key="1">
    <citation type="submission" date="2023-06" db="EMBL/GenBank/DDBJ databases">
        <authorList>
            <consortium name="Lawrence Berkeley National Laboratory"/>
            <person name="Ahrendt S."/>
            <person name="Sahu N."/>
            <person name="Indic B."/>
            <person name="Wong-Bajracharya J."/>
            <person name="Merenyi Z."/>
            <person name="Ke H.-M."/>
            <person name="Monk M."/>
            <person name="Kocsube S."/>
            <person name="Drula E."/>
            <person name="Lipzen A."/>
            <person name="Balint B."/>
            <person name="Henrissat B."/>
            <person name="Andreopoulos B."/>
            <person name="Martin F.M."/>
            <person name="Harder C.B."/>
            <person name="Rigling D."/>
            <person name="Ford K.L."/>
            <person name="Foster G.D."/>
            <person name="Pangilinan J."/>
            <person name="Papanicolaou A."/>
            <person name="Barry K."/>
            <person name="LaButti K."/>
            <person name="Viragh M."/>
            <person name="Koriabine M."/>
            <person name="Yan M."/>
            <person name="Riley R."/>
            <person name="Champramary S."/>
            <person name="Plett K.L."/>
            <person name="Tsai I.J."/>
            <person name="Slot J."/>
            <person name="Sipos G."/>
            <person name="Plett J."/>
            <person name="Nagy L.G."/>
            <person name="Grigoriev I.V."/>
        </authorList>
    </citation>
    <scope>NUCLEOTIDE SEQUENCE</scope>
    <source>
        <strain evidence="1">CCBAS 213</strain>
    </source>
</reference>
<dbReference type="RefSeq" id="XP_060325744.1">
    <property type="nucleotide sequence ID" value="XM_060470041.1"/>
</dbReference>
<comment type="caution">
    <text evidence="1">The sequence shown here is derived from an EMBL/GenBank/DDBJ whole genome shotgun (WGS) entry which is preliminary data.</text>
</comment>